<gene>
    <name evidence="1" type="ORF">B0I31_103171</name>
</gene>
<comment type="caution">
    <text evidence="1">The sequence shown here is derived from an EMBL/GenBank/DDBJ whole genome shotgun (WGS) entry which is preliminary data.</text>
</comment>
<proteinExistence type="predicted"/>
<keyword evidence="2" id="KW-1185">Reference proteome</keyword>
<accession>A0A2P8ID83</accession>
<evidence type="ECO:0000313" key="2">
    <source>
        <dbReference type="Proteomes" id="UP000241118"/>
    </source>
</evidence>
<dbReference type="AlphaFoldDB" id="A0A2P8ID83"/>
<evidence type="ECO:0000313" key="1">
    <source>
        <dbReference type="EMBL" id="PSL56422.1"/>
    </source>
</evidence>
<name>A0A2P8ID83_SACCR</name>
<dbReference type="EMBL" id="PYAX01000003">
    <property type="protein sequence ID" value="PSL56422.1"/>
    <property type="molecule type" value="Genomic_DNA"/>
</dbReference>
<dbReference type="OrthoDB" id="9779797at2"/>
<organism evidence="1 2">
    <name type="scientific">Saccharothrix carnea</name>
    <dbReference type="NCBI Taxonomy" id="1280637"/>
    <lineage>
        <taxon>Bacteria</taxon>
        <taxon>Bacillati</taxon>
        <taxon>Actinomycetota</taxon>
        <taxon>Actinomycetes</taxon>
        <taxon>Pseudonocardiales</taxon>
        <taxon>Pseudonocardiaceae</taxon>
        <taxon>Saccharothrix</taxon>
    </lineage>
</organism>
<dbReference type="Pfam" id="PF11199">
    <property type="entry name" value="DUF2891"/>
    <property type="match status" value="1"/>
</dbReference>
<reference evidence="1 2" key="1">
    <citation type="submission" date="2018-03" db="EMBL/GenBank/DDBJ databases">
        <title>Genomic Encyclopedia of Type Strains, Phase III (KMG-III): the genomes of soil and plant-associated and newly described type strains.</title>
        <authorList>
            <person name="Whitman W."/>
        </authorList>
    </citation>
    <scope>NUCLEOTIDE SEQUENCE [LARGE SCALE GENOMIC DNA]</scope>
    <source>
        <strain evidence="1 2">CGMCC 4.7097</strain>
    </source>
</reference>
<protein>
    <submittedName>
        <fullName evidence="1">Uncharacterized protein</fullName>
    </submittedName>
</protein>
<dbReference type="Proteomes" id="UP000241118">
    <property type="component" value="Unassembled WGS sequence"/>
</dbReference>
<dbReference type="InterPro" id="IPR021365">
    <property type="entry name" value="DUF2891"/>
</dbReference>
<sequence>MMWTMPDTPSDDDTAARLLSTAVRNVQRDYPAHWSHVVTGDADLVPLRTLHHRYTDLARTAAEAHRETGLRYVFGHGYYAEHWLGTFAAYLHFGAFTGR</sequence>